<feature type="transmembrane region" description="Helical" evidence="7">
    <location>
        <begin position="176"/>
        <end position="205"/>
    </location>
</feature>
<dbReference type="Proteomes" id="UP000474757">
    <property type="component" value="Unassembled WGS sequence"/>
</dbReference>
<evidence type="ECO:0000256" key="2">
    <source>
        <dbReference type="ARBA" id="ARBA00022475"/>
    </source>
</evidence>
<accession>A0A6B2JYK1</accession>
<comment type="caution">
    <text evidence="9">The sequence shown here is derived from an EMBL/GenBank/DDBJ whole genome shotgun (WGS) entry which is preliminary data.</text>
</comment>
<comment type="caution">
    <text evidence="7">Lacks conserved residue(s) required for the propagation of feature annotation.</text>
</comment>
<dbReference type="PANTHER" id="PTHR33362:SF5">
    <property type="entry name" value="C4-DICARBOXYLATE TRAP TRANSPORTER LARGE PERMEASE PROTEIN DCTM"/>
    <property type="match status" value="1"/>
</dbReference>
<evidence type="ECO:0000313" key="10">
    <source>
        <dbReference type="Proteomes" id="UP000474757"/>
    </source>
</evidence>
<dbReference type="InterPro" id="IPR010656">
    <property type="entry name" value="DctM"/>
</dbReference>
<dbReference type="GO" id="GO:0022857">
    <property type="term" value="F:transmembrane transporter activity"/>
    <property type="evidence" value="ECO:0007669"/>
    <property type="project" value="UniProtKB-UniRule"/>
</dbReference>
<dbReference type="PANTHER" id="PTHR33362">
    <property type="entry name" value="SIALIC ACID TRAP TRANSPORTER PERMEASE PROTEIN SIAT-RELATED"/>
    <property type="match status" value="1"/>
</dbReference>
<evidence type="ECO:0000256" key="3">
    <source>
        <dbReference type="ARBA" id="ARBA00022519"/>
    </source>
</evidence>
<dbReference type="Pfam" id="PF06808">
    <property type="entry name" value="DctM"/>
    <property type="match status" value="1"/>
</dbReference>
<evidence type="ECO:0000256" key="1">
    <source>
        <dbReference type="ARBA" id="ARBA00004429"/>
    </source>
</evidence>
<sequence>MSPELIGLLGILVLFVLLILRIPVAIALAVVGFVGVWVLNSWNAALSTLSTEAFTVASKSELVVVPLFILMGNVAGETGMSRRLYDAAYAVIGQLRGGLASATIIGCGGFAALSGSSVASALTMGKVSLAEMDRFNYAPSLSTGAVAAGGTLGILIPPSTGFVIYAILAQESIGRLFLAGVLPGLLLLGLFVLTITILCSIWPALGPAGPHTTWREKARKMVGAGPIVLVILLTIGGIYGGIFSPVEAAAVGAGLVILGGIIERKLSLAALWRACRDSVVTTATVMLILISASLINPFLALSQVPALVGTFLGGLDVAPVVVLGLILLSYLILGCFLEGFAMLVLTMPIYFPVITALGIDPILFGVLVVLVLEMGLISPPVGVNVFIVKSVAPKVPLGTIFRGVMPFWLAMLVCTALIIAFPQIALILPTTMIQ</sequence>
<keyword evidence="5 7" id="KW-1133">Transmembrane helix</keyword>
<reference evidence="9 10" key="1">
    <citation type="submission" date="2020-02" db="EMBL/GenBank/DDBJ databases">
        <title>Pseudoroseicyclus tamarix, sp. nov., isolated from offshore sediment of a Tamarix chinensis forest.</title>
        <authorList>
            <person name="Gai Y."/>
        </authorList>
    </citation>
    <scope>NUCLEOTIDE SEQUENCE [LARGE SCALE GENOMIC DNA]</scope>
    <source>
        <strain evidence="9 10">CLL3-39</strain>
    </source>
</reference>
<dbReference type="GO" id="GO:0005886">
    <property type="term" value="C:plasma membrane"/>
    <property type="evidence" value="ECO:0007669"/>
    <property type="project" value="UniProtKB-SubCell"/>
</dbReference>
<comment type="subunit">
    <text evidence="7">The complex comprises the extracytoplasmic solute receptor protein and the two transmembrane proteins.</text>
</comment>
<proteinExistence type="inferred from homology"/>
<keyword evidence="6 7" id="KW-0472">Membrane</keyword>
<feature type="transmembrane region" description="Helical" evidence="7">
    <location>
        <begin position="97"/>
        <end position="124"/>
    </location>
</feature>
<organism evidence="9 10">
    <name type="scientific">Pseudoroseicyclus tamaricis</name>
    <dbReference type="NCBI Taxonomy" id="2705421"/>
    <lineage>
        <taxon>Bacteria</taxon>
        <taxon>Pseudomonadati</taxon>
        <taxon>Pseudomonadota</taxon>
        <taxon>Alphaproteobacteria</taxon>
        <taxon>Rhodobacterales</taxon>
        <taxon>Paracoccaceae</taxon>
        <taxon>Pseudoroseicyclus</taxon>
    </lineage>
</organism>
<evidence type="ECO:0000256" key="4">
    <source>
        <dbReference type="ARBA" id="ARBA00022692"/>
    </source>
</evidence>
<keyword evidence="7" id="KW-0813">Transport</keyword>
<gene>
    <name evidence="9" type="ORF">GZA08_17870</name>
</gene>
<evidence type="ECO:0000256" key="5">
    <source>
        <dbReference type="ARBA" id="ARBA00022989"/>
    </source>
</evidence>
<evidence type="ECO:0000259" key="8">
    <source>
        <dbReference type="Pfam" id="PF06808"/>
    </source>
</evidence>
<evidence type="ECO:0000313" key="9">
    <source>
        <dbReference type="EMBL" id="NDV02835.1"/>
    </source>
</evidence>
<comment type="function">
    <text evidence="7">Part of the tripartite ATP-independent periplasmic (TRAP) transport system.</text>
</comment>
<dbReference type="EMBL" id="JAAGAB010000004">
    <property type="protein sequence ID" value="NDV02835.1"/>
    <property type="molecule type" value="Genomic_DNA"/>
</dbReference>
<feature type="transmembrane region" description="Helical" evidence="7">
    <location>
        <begin position="144"/>
        <end position="169"/>
    </location>
</feature>
<dbReference type="PIRSF" id="PIRSF006066">
    <property type="entry name" value="HI0050"/>
    <property type="match status" value="1"/>
</dbReference>
<dbReference type="NCBIfam" id="TIGR00786">
    <property type="entry name" value="dctM"/>
    <property type="match status" value="1"/>
</dbReference>
<evidence type="ECO:0000256" key="7">
    <source>
        <dbReference type="RuleBase" id="RU369079"/>
    </source>
</evidence>
<feature type="transmembrane region" description="Helical" evidence="7">
    <location>
        <begin position="407"/>
        <end position="428"/>
    </location>
</feature>
<keyword evidence="4 7" id="KW-0812">Transmembrane</keyword>
<comment type="subcellular location">
    <subcellularLocation>
        <location evidence="1 7">Cell inner membrane</location>
        <topology evidence="1 7">Multi-pass membrane protein</topology>
    </subcellularLocation>
</comment>
<name>A0A6B2JYK1_9RHOB</name>
<feature type="domain" description="TRAP C4-dicarboxylate transport system permease DctM subunit" evidence="8">
    <location>
        <begin position="12"/>
        <end position="424"/>
    </location>
</feature>
<keyword evidence="10" id="KW-1185">Reference proteome</keyword>
<keyword evidence="2" id="KW-1003">Cell membrane</keyword>
<evidence type="ECO:0000256" key="6">
    <source>
        <dbReference type="ARBA" id="ARBA00023136"/>
    </source>
</evidence>
<keyword evidence="3 7" id="KW-0997">Cell inner membrane</keyword>
<dbReference type="InterPro" id="IPR004681">
    <property type="entry name" value="TRAP_DctM"/>
</dbReference>
<feature type="transmembrane region" description="Helical" evidence="7">
    <location>
        <begin position="279"/>
        <end position="300"/>
    </location>
</feature>
<dbReference type="RefSeq" id="WP_163896127.1">
    <property type="nucleotide sequence ID" value="NZ_JAAFYS010000004.1"/>
</dbReference>
<feature type="transmembrane region" description="Helical" evidence="7">
    <location>
        <begin position="320"/>
        <end position="350"/>
    </location>
</feature>
<comment type="similarity">
    <text evidence="7">Belongs to the TRAP transporter large permease family.</text>
</comment>
<feature type="transmembrane region" description="Helical" evidence="7">
    <location>
        <begin position="225"/>
        <end position="258"/>
    </location>
</feature>
<protein>
    <recommendedName>
        <fullName evidence="7">TRAP transporter large permease protein</fullName>
    </recommendedName>
</protein>
<dbReference type="AlphaFoldDB" id="A0A6B2JYK1"/>
<feature type="transmembrane region" description="Helical" evidence="7">
    <location>
        <begin position="53"/>
        <end position="76"/>
    </location>
</feature>